<reference evidence="9 10" key="1">
    <citation type="submission" date="2018-01" db="EMBL/GenBank/DDBJ databases">
        <title>Draft genome of the strawberry crown rot pathogen Phytophthora cactorum.</title>
        <authorList>
            <person name="Armitage A.D."/>
            <person name="Lysoe E."/>
            <person name="Nellist C.F."/>
            <person name="Harrison R.J."/>
            <person name="Brurberg M.B."/>
        </authorList>
    </citation>
    <scope>NUCLEOTIDE SEQUENCE [LARGE SCALE GENOMIC DNA]</scope>
    <source>
        <strain evidence="9 10">10300</strain>
    </source>
</reference>
<dbReference type="EMBL" id="RCMI01002738">
    <property type="protein sequence ID" value="KAG2875025.1"/>
    <property type="molecule type" value="Genomic_DNA"/>
</dbReference>
<evidence type="ECO:0000256" key="1">
    <source>
        <dbReference type="SAM" id="MobiDB-lite"/>
    </source>
</evidence>
<keyword evidence="10" id="KW-1185">Reference proteome</keyword>
<evidence type="ECO:0000313" key="10">
    <source>
        <dbReference type="Proteomes" id="UP000251314"/>
    </source>
</evidence>
<evidence type="ECO:0000313" key="6">
    <source>
        <dbReference type="EMBL" id="KAG2957185.1"/>
    </source>
</evidence>
<evidence type="ECO:0008006" key="11">
    <source>
        <dbReference type="Google" id="ProtNLM"/>
    </source>
</evidence>
<accession>A0A329RKZ3</accession>
<feature type="chain" id="PRO_5040067733" description="RxLR effector protein" evidence="2">
    <location>
        <begin position="20"/>
        <end position="103"/>
    </location>
</feature>
<evidence type="ECO:0000313" key="5">
    <source>
        <dbReference type="EMBL" id="KAG2879143.1"/>
    </source>
</evidence>
<dbReference type="EMBL" id="RCMG01002552">
    <property type="protein sequence ID" value="KAG2808791.1"/>
    <property type="molecule type" value="Genomic_DNA"/>
</dbReference>
<evidence type="ECO:0000313" key="9">
    <source>
        <dbReference type="EMBL" id="RAW24356.1"/>
    </source>
</evidence>
<dbReference type="EMBL" id="JAENGZ010003460">
    <property type="protein sequence ID" value="KAG6941564.1"/>
    <property type="molecule type" value="Genomic_DNA"/>
</dbReference>
<dbReference type="EMBL" id="RCML01002709">
    <property type="protein sequence ID" value="KAG2957185.1"/>
    <property type="molecule type" value="Genomic_DNA"/>
</dbReference>
<dbReference type="AlphaFoldDB" id="A0A329RKZ3"/>
<dbReference type="EMBL" id="MJFZ01000898">
    <property type="protein sequence ID" value="RAW24356.1"/>
    <property type="molecule type" value="Genomic_DNA"/>
</dbReference>
<evidence type="ECO:0000313" key="8">
    <source>
        <dbReference type="EMBL" id="KAG6941564.1"/>
    </source>
</evidence>
<keyword evidence="2" id="KW-0732">Signal</keyword>
<name>A0A329RKZ3_9STRA</name>
<dbReference type="Proteomes" id="UP000697107">
    <property type="component" value="Unassembled WGS sequence"/>
</dbReference>
<dbReference type="Proteomes" id="UP000251314">
    <property type="component" value="Unassembled WGS sequence"/>
</dbReference>
<dbReference type="OrthoDB" id="120328at2759"/>
<feature type="compositionally biased region" description="Basic and acidic residues" evidence="1">
    <location>
        <begin position="85"/>
        <end position="103"/>
    </location>
</feature>
<dbReference type="Proteomes" id="UP000736787">
    <property type="component" value="Unassembled WGS sequence"/>
</dbReference>
<feature type="compositionally biased region" description="Basic residues" evidence="1">
    <location>
        <begin position="54"/>
        <end position="73"/>
    </location>
</feature>
<protein>
    <recommendedName>
        <fullName evidence="11">RxLR effector protein</fullName>
    </recommendedName>
</protein>
<dbReference type="Proteomes" id="UP000774804">
    <property type="component" value="Unassembled WGS sequence"/>
</dbReference>
<evidence type="ECO:0000313" key="7">
    <source>
        <dbReference type="EMBL" id="KAG3200714.1"/>
    </source>
</evidence>
<dbReference type="Proteomes" id="UP000688947">
    <property type="component" value="Unassembled WGS sequence"/>
</dbReference>
<dbReference type="Proteomes" id="UP000760860">
    <property type="component" value="Unassembled WGS sequence"/>
</dbReference>
<evidence type="ECO:0000256" key="2">
    <source>
        <dbReference type="SAM" id="SignalP"/>
    </source>
</evidence>
<feature type="region of interest" description="Disordered" evidence="1">
    <location>
        <begin position="22"/>
        <end position="103"/>
    </location>
</feature>
<evidence type="ECO:0000313" key="3">
    <source>
        <dbReference type="EMBL" id="KAG2808791.1"/>
    </source>
</evidence>
<dbReference type="Proteomes" id="UP000735874">
    <property type="component" value="Unassembled WGS sequence"/>
</dbReference>
<feature type="signal peptide" evidence="2">
    <location>
        <begin position="1"/>
        <end position="19"/>
    </location>
</feature>
<dbReference type="VEuPathDB" id="FungiDB:PC110_g19220"/>
<evidence type="ECO:0000313" key="4">
    <source>
        <dbReference type="EMBL" id="KAG2875025.1"/>
    </source>
</evidence>
<feature type="compositionally biased region" description="Basic and acidic residues" evidence="1">
    <location>
        <begin position="35"/>
        <end position="53"/>
    </location>
</feature>
<gene>
    <name evidence="8" type="ORF">JG687_00019575</name>
    <name evidence="9" type="ORF">PC110_g19220</name>
    <name evidence="3" type="ORF">PC113_g23930</name>
    <name evidence="4" type="ORF">PC115_g24018</name>
    <name evidence="5" type="ORF">PC117_g26817</name>
    <name evidence="6" type="ORF">PC118_g24141</name>
    <name evidence="7" type="ORF">PC129_g23750</name>
</gene>
<dbReference type="EMBL" id="RCMV01002904">
    <property type="protein sequence ID" value="KAG3200714.1"/>
    <property type="molecule type" value="Genomic_DNA"/>
</dbReference>
<reference evidence="3" key="2">
    <citation type="submission" date="2018-10" db="EMBL/GenBank/DDBJ databases">
        <title>Effector identification in a new, highly contiguous assembly of the strawberry crown rot pathogen Phytophthora cactorum.</title>
        <authorList>
            <person name="Armitage A.D."/>
            <person name="Nellist C.F."/>
            <person name="Bates H."/>
            <person name="Vickerstaff R.J."/>
            <person name="Harrison R.J."/>
        </authorList>
    </citation>
    <scope>NUCLEOTIDE SEQUENCE</scope>
    <source>
        <strain evidence="3">15-7</strain>
        <strain evidence="4">4032</strain>
        <strain evidence="5">4040</strain>
        <strain evidence="6">P415</strain>
        <strain evidence="7">P421</strain>
    </source>
</reference>
<organism evidence="9 10">
    <name type="scientific">Phytophthora cactorum</name>
    <dbReference type="NCBI Taxonomy" id="29920"/>
    <lineage>
        <taxon>Eukaryota</taxon>
        <taxon>Sar</taxon>
        <taxon>Stramenopiles</taxon>
        <taxon>Oomycota</taxon>
        <taxon>Peronosporomycetes</taxon>
        <taxon>Peronosporales</taxon>
        <taxon>Peronosporaceae</taxon>
        <taxon>Phytophthora</taxon>
    </lineage>
</organism>
<dbReference type="EMBL" id="RCMK01002700">
    <property type="protein sequence ID" value="KAG2879143.1"/>
    <property type="molecule type" value="Genomic_DNA"/>
</dbReference>
<sequence length="103" mass="11469">MKFFSVLALLAIVAQYTEAHQMLRSDSTKSVDFSDFSKPRDGTWDGKMRDGSRGGRHSRHPKGPIDGKRRHGSRPLVDGGKNGKGKGERKTNRSDPTKEQSNE</sequence>
<proteinExistence type="predicted"/>
<comment type="caution">
    <text evidence="9">The sequence shown here is derived from an EMBL/GenBank/DDBJ whole genome shotgun (WGS) entry which is preliminary data.</text>
</comment>
<reference evidence="8" key="3">
    <citation type="submission" date="2021-01" db="EMBL/GenBank/DDBJ databases">
        <title>Phytophthora aleatoria, a newly-described species from Pinus radiata is distinct from Phytophthora cactorum isolates based on comparative genomics.</title>
        <authorList>
            <person name="Mcdougal R."/>
            <person name="Panda P."/>
            <person name="Williams N."/>
            <person name="Studholme D.J."/>
        </authorList>
    </citation>
    <scope>NUCLEOTIDE SEQUENCE</scope>
    <source>
        <strain evidence="8">NZFS 3830</strain>
    </source>
</reference>